<dbReference type="Proteomes" id="UP001222800">
    <property type="component" value="Chromosome"/>
</dbReference>
<gene>
    <name evidence="2" type="ORF">P4S50_12020</name>
</gene>
<dbReference type="EMBL" id="CP120733">
    <property type="protein sequence ID" value="WFD09111.1"/>
    <property type="molecule type" value="Genomic_DNA"/>
</dbReference>
<evidence type="ECO:0000313" key="3">
    <source>
        <dbReference type="Proteomes" id="UP001222800"/>
    </source>
</evidence>
<sequence>MIELFLASLFSAIIAFTWSNISSLGGIFIWVGFAGWTSFCITDETDSIKKMIKSYSCNLSGIFWATVTIYISSLIDVPIVTNLLTCGVATFALIYQSRFKIFSCVPCNFIGCFITFALNGDFKMAAIGLLCGAILGYISDKTSLLVTKIKSSDSAMEKVS</sequence>
<name>A0ABY8E873_9FIRM</name>
<keyword evidence="1" id="KW-0472">Membrane</keyword>
<feature type="transmembrane region" description="Helical" evidence="1">
    <location>
        <begin position="124"/>
        <end position="140"/>
    </location>
</feature>
<dbReference type="RefSeq" id="WP_277731032.1">
    <property type="nucleotide sequence ID" value="NZ_CP120733.1"/>
</dbReference>
<accession>A0ABY8E873</accession>
<feature type="transmembrane region" description="Helical" evidence="1">
    <location>
        <begin position="101"/>
        <end position="118"/>
    </location>
</feature>
<dbReference type="InterPro" id="IPR009476">
    <property type="entry name" value="DUF1097"/>
</dbReference>
<evidence type="ECO:0000313" key="2">
    <source>
        <dbReference type="EMBL" id="WFD09111.1"/>
    </source>
</evidence>
<keyword evidence="1" id="KW-1133">Transmembrane helix</keyword>
<organism evidence="2 3">
    <name type="scientific">Tepidibacter hydrothermalis</name>
    <dbReference type="NCBI Taxonomy" id="3036126"/>
    <lineage>
        <taxon>Bacteria</taxon>
        <taxon>Bacillati</taxon>
        <taxon>Bacillota</taxon>
        <taxon>Clostridia</taxon>
        <taxon>Peptostreptococcales</taxon>
        <taxon>Peptostreptococcaceae</taxon>
        <taxon>Tepidibacter</taxon>
    </lineage>
</organism>
<keyword evidence="3" id="KW-1185">Reference proteome</keyword>
<proteinExistence type="predicted"/>
<evidence type="ECO:0000256" key="1">
    <source>
        <dbReference type="SAM" id="Phobius"/>
    </source>
</evidence>
<dbReference type="Pfam" id="PF06496">
    <property type="entry name" value="DUF1097"/>
    <property type="match status" value="1"/>
</dbReference>
<reference evidence="2 3" key="1">
    <citation type="submission" date="2023-03" db="EMBL/GenBank/DDBJ databases">
        <title>Complete genome sequence of Tepidibacter sp. SWIR-1, isolated from a deep-sea hydrothermal vent.</title>
        <authorList>
            <person name="Li X."/>
        </authorList>
    </citation>
    <scope>NUCLEOTIDE SEQUENCE [LARGE SCALE GENOMIC DNA]</scope>
    <source>
        <strain evidence="2 3">SWIR-1</strain>
    </source>
</reference>
<protein>
    <submittedName>
        <fullName evidence="2">DUF1097 domain-containing protein</fullName>
    </submittedName>
</protein>
<keyword evidence="1" id="KW-0812">Transmembrane</keyword>